<reference evidence="1 2" key="1">
    <citation type="journal article" date="2017" name="Int. J. Syst. Evol. Microbiol.">
        <title>Ramlibacter alkalitolerans sp. nov., alkali-tolerant bacterium isolated from soil of ginseng.</title>
        <authorList>
            <person name="Lee D.H."/>
            <person name="Cha C.J."/>
        </authorList>
    </citation>
    <scope>NUCLEOTIDE SEQUENCE [LARGE SCALE GENOMIC DNA]</scope>
    <source>
        <strain evidence="1 2">KACC 19305</strain>
    </source>
</reference>
<evidence type="ECO:0000313" key="2">
    <source>
        <dbReference type="Proteomes" id="UP000622707"/>
    </source>
</evidence>
<proteinExistence type="predicted"/>
<dbReference type="EMBL" id="JAEQND010000009">
    <property type="protein sequence ID" value="MBL0426833.1"/>
    <property type="molecule type" value="Genomic_DNA"/>
</dbReference>
<comment type="caution">
    <text evidence="1">The sequence shown here is derived from an EMBL/GenBank/DDBJ whole genome shotgun (WGS) entry which is preliminary data.</text>
</comment>
<dbReference type="RefSeq" id="WP_201691192.1">
    <property type="nucleotide sequence ID" value="NZ_JAEQND010000009.1"/>
</dbReference>
<keyword evidence="2" id="KW-1185">Reference proteome</keyword>
<dbReference type="Proteomes" id="UP000622707">
    <property type="component" value="Unassembled WGS sequence"/>
</dbReference>
<gene>
    <name evidence="1" type="ORF">JI746_17095</name>
</gene>
<accession>A0ABS1JRI4</accession>
<protein>
    <submittedName>
        <fullName evidence="1">Uncharacterized protein</fullName>
    </submittedName>
</protein>
<organism evidence="1 2">
    <name type="scientific">Ramlibacter alkalitolerans</name>
    <dbReference type="NCBI Taxonomy" id="2039631"/>
    <lineage>
        <taxon>Bacteria</taxon>
        <taxon>Pseudomonadati</taxon>
        <taxon>Pseudomonadota</taxon>
        <taxon>Betaproteobacteria</taxon>
        <taxon>Burkholderiales</taxon>
        <taxon>Comamonadaceae</taxon>
        <taxon>Ramlibacter</taxon>
    </lineage>
</organism>
<evidence type="ECO:0000313" key="1">
    <source>
        <dbReference type="EMBL" id="MBL0426833.1"/>
    </source>
</evidence>
<sequence>MPDRILFLDPEVKPPEYRVPRGRSGVGARSALETLLSDLERIRKAKEAYRELFQGIEDAVTRNWH</sequence>
<name>A0ABS1JRI4_9BURK</name>